<feature type="signal peptide" evidence="2">
    <location>
        <begin position="1"/>
        <end position="23"/>
    </location>
</feature>
<evidence type="ECO:0008006" key="5">
    <source>
        <dbReference type="Google" id="ProtNLM"/>
    </source>
</evidence>
<dbReference type="RefSeq" id="WP_146660958.1">
    <property type="nucleotide sequence ID" value="NZ_JMCC02000083.1"/>
</dbReference>
<feature type="compositionally biased region" description="Pro residues" evidence="1">
    <location>
        <begin position="248"/>
        <end position="259"/>
    </location>
</feature>
<evidence type="ECO:0000313" key="3">
    <source>
        <dbReference type="EMBL" id="KIG13988.1"/>
    </source>
</evidence>
<feature type="region of interest" description="Disordered" evidence="1">
    <location>
        <begin position="239"/>
        <end position="259"/>
    </location>
</feature>
<protein>
    <recommendedName>
        <fullName evidence="5">SHOCT domain-containing protein</fullName>
    </recommendedName>
</protein>
<reference evidence="3 4" key="1">
    <citation type="submission" date="2014-12" db="EMBL/GenBank/DDBJ databases">
        <title>Genome assembly of Enhygromyxa salina DSM 15201.</title>
        <authorList>
            <person name="Sharma G."/>
            <person name="Subramanian S."/>
        </authorList>
    </citation>
    <scope>NUCLEOTIDE SEQUENCE [LARGE SCALE GENOMIC DNA]</scope>
    <source>
        <strain evidence="3 4">DSM 15201</strain>
    </source>
</reference>
<evidence type="ECO:0000256" key="2">
    <source>
        <dbReference type="SAM" id="SignalP"/>
    </source>
</evidence>
<name>A0A0C1ZSD3_9BACT</name>
<feature type="chain" id="PRO_5002144515" description="SHOCT domain-containing protein" evidence="2">
    <location>
        <begin position="24"/>
        <end position="259"/>
    </location>
</feature>
<dbReference type="AlphaFoldDB" id="A0A0C1ZSD3"/>
<keyword evidence="2" id="KW-0732">Signal</keyword>
<dbReference type="PROSITE" id="PS51257">
    <property type="entry name" value="PROKAR_LIPOPROTEIN"/>
    <property type="match status" value="1"/>
</dbReference>
<proteinExistence type="predicted"/>
<evidence type="ECO:0000256" key="1">
    <source>
        <dbReference type="SAM" id="MobiDB-lite"/>
    </source>
</evidence>
<organism evidence="3 4">
    <name type="scientific">Enhygromyxa salina</name>
    <dbReference type="NCBI Taxonomy" id="215803"/>
    <lineage>
        <taxon>Bacteria</taxon>
        <taxon>Pseudomonadati</taxon>
        <taxon>Myxococcota</taxon>
        <taxon>Polyangia</taxon>
        <taxon>Nannocystales</taxon>
        <taxon>Nannocystaceae</taxon>
        <taxon>Enhygromyxa</taxon>
    </lineage>
</organism>
<sequence length="259" mass="28702">MRSIRPALFVLGLSLAGCSTAPAAQTVVREEIAGHRLLVQLEPAQPGVPVRFAHPVTSSEHELAERLDTLLAELAYGRPKGRRLARPIELEDRQRLAAALARGLTHAGPRERVRFLLSVEDDAHTPWLTPDDRQTRGIAFVDLDGRFHLAFDLLDDRVAPDDVDPYDPTERAQTRARLVTETGEDLGPADDGAPRLWVAWRLLADPAPATAADDLDANTAKLELLNELLRDGIIDREEYERRRAPLGPRTPPTSPKARR</sequence>
<evidence type="ECO:0000313" key="4">
    <source>
        <dbReference type="Proteomes" id="UP000031599"/>
    </source>
</evidence>
<comment type="caution">
    <text evidence="3">The sequence shown here is derived from an EMBL/GenBank/DDBJ whole genome shotgun (WGS) entry which is preliminary data.</text>
</comment>
<gene>
    <name evidence="3" type="ORF">DB30_07404</name>
</gene>
<dbReference type="EMBL" id="JMCC02000083">
    <property type="protein sequence ID" value="KIG13988.1"/>
    <property type="molecule type" value="Genomic_DNA"/>
</dbReference>
<dbReference type="Proteomes" id="UP000031599">
    <property type="component" value="Unassembled WGS sequence"/>
</dbReference>
<accession>A0A0C1ZSD3</accession>